<keyword evidence="2" id="KW-0520">NAD</keyword>
<reference evidence="4" key="2">
    <citation type="submission" date="2021-08" db="EMBL/GenBank/DDBJ databases">
        <authorList>
            <person name="Dalcin Martins P."/>
        </authorList>
    </citation>
    <scope>NUCLEOTIDE SEQUENCE</scope>
    <source>
        <strain evidence="4">MAG_39</strain>
    </source>
</reference>
<dbReference type="GO" id="GO:0016491">
    <property type="term" value="F:oxidoreductase activity"/>
    <property type="evidence" value="ECO:0007669"/>
    <property type="project" value="UniProtKB-KW"/>
</dbReference>
<dbReference type="GO" id="GO:0051287">
    <property type="term" value="F:NAD binding"/>
    <property type="evidence" value="ECO:0007669"/>
    <property type="project" value="InterPro"/>
</dbReference>
<comment type="caution">
    <text evidence="4">The sequence shown here is derived from an EMBL/GenBank/DDBJ whole genome shotgun (WGS) entry which is preliminary data.</text>
</comment>
<evidence type="ECO:0000313" key="5">
    <source>
        <dbReference type="Proteomes" id="UP000705867"/>
    </source>
</evidence>
<accession>A0A953JFD3</accession>
<organism evidence="4 5">
    <name type="scientific">Candidatus Nitrobium versatile</name>
    <dbReference type="NCBI Taxonomy" id="2884831"/>
    <lineage>
        <taxon>Bacteria</taxon>
        <taxon>Pseudomonadati</taxon>
        <taxon>Nitrospirota</taxon>
        <taxon>Nitrospiria</taxon>
        <taxon>Nitrospirales</taxon>
        <taxon>Nitrospiraceae</taxon>
        <taxon>Candidatus Nitrobium</taxon>
    </lineage>
</organism>
<name>A0A953JFD3_9BACT</name>
<gene>
    <name evidence="4" type="ORF">K8I29_10955</name>
</gene>
<dbReference type="PANTHER" id="PTHR43333:SF1">
    <property type="entry name" value="D-ISOMER SPECIFIC 2-HYDROXYACID DEHYDROGENASE NAD-BINDING DOMAIN-CONTAINING PROTEIN"/>
    <property type="match status" value="1"/>
</dbReference>
<feature type="domain" description="D-isomer specific 2-hydroxyacid dehydrogenase NAD-binding" evidence="3">
    <location>
        <begin position="150"/>
        <end position="322"/>
    </location>
</feature>
<evidence type="ECO:0000256" key="1">
    <source>
        <dbReference type="ARBA" id="ARBA00023002"/>
    </source>
</evidence>
<protein>
    <submittedName>
        <fullName evidence="4">D-2-hydroxyacid dehydrogenase</fullName>
    </submittedName>
</protein>
<dbReference type="Pfam" id="PF02826">
    <property type="entry name" value="2-Hacid_dh_C"/>
    <property type="match status" value="1"/>
</dbReference>
<dbReference type="Gene3D" id="3.40.50.720">
    <property type="entry name" value="NAD(P)-binding Rossmann-like Domain"/>
    <property type="match status" value="2"/>
</dbReference>
<dbReference type="CDD" id="cd05300">
    <property type="entry name" value="2-Hacid_dh_1"/>
    <property type="match status" value="1"/>
</dbReference>
<evidence type="ECO:0000313" key="4">
    <source>
        <dbReference type="EMBL" id="MBZ0156711.1"/>
    </source>
</evidence>
<dbReference type="SUPFAM" id="SSF51735">
    <property type="entry name" value="NAD(P)-binding Rossmann-fold domains"/>
    <property type="match status" value="1"/>
</dbReference>
<dbReference type="Proteomes" id="UP000705867">
    <property type="component" value="Unassembled WGS sequence"/>
</dbReference>
<reference evidence="4" key="1">
    <citation type="journal article" date="2021" name="bioRxiv">
        <title>Unraveling nitrogen, sulfur and carbon metabolic pathways and microbial community transcriptional responses to substrate deprivation and toxicity stresses in a bioreactor mimicking anoxic brackish coastal sediment conditions.</title>
        <authorList>
            <person name="Martins P.D."/>
            <person name="Echeveste M.J."/>
            <person name="Arshad A."/>
            <person name="Kurth J."/>
            <person name="Ouboter H."/>
            <person name="Jetten M.S.M."/>
            <person name="Welte C.U."/>
        </authorList>
    </citation>
    <scope>NUCLEOTIDE SEQUENCE</scope>
    <source>
        <strain evidence="4">MAG_39</strain>
    </source>
</reference>
<proteinExistence type="predicted"/>
<dbReference type="PANTHER" id="PTHR43333">
    <property type="entry name" value="2-HACID_DH_C DOMAIN-CONTAINING PROTEIN"/>
    <property type="match status" value="1"/>
</dbReference>
<dbReference type="EMBL" id="JAIOIV010000084">
    <property type="protein sequence ID" value="MBZ0156711.1"/>
    <property type="molecule type" value="Genomic_DNA"/>
</dbReference>
<dbReference type="SUPFAM" id="SSF52283">
    <property type="entry name" value="Formate/glycerate dehydrogenase catalytic domain-like"/>
    <property type="match status" value="1"/>
</dbReference>
<dbReference type="AlphaFoldDB" id="A0A953JFD3"/>
<dbReference type="InterPro" id="IPR036291">
    <property type="entry name" value="NAD(P)-bd_dom_sf"/>
</dbReference>
<evidence type="ECO:0000259" key="3">
    <source>
        <dbReference type="Pfam" id="PF02826"/>
    </source>
</evidence>
<sequence length="359" mass="39861">MRVLLPEHIVQSHGGRLTRLAPALEFVPLRIERRVSMARTLLRRTAERCMPYGAYAPLQDWMAGGASYRFFTGSRRLESPLPEVQGLLATWLMDRECLGTLLPLLPGLRWLHSTKSGVDHLPEELLKGGEISVTASRGVHSGLIAEFVIGLVYCFSKGFLEHRELQERRTWGQFPSLTVEGKTMGVLGMGGIGREVARRARANGMRVYGLNRQGREDALFDRVYSAPGISEVLGESDFVAVCLPLTRHTRGMIGAAELRCMKKGAFLINIARDHIVDEAALVAALRKRDIAGAAVDVVSNDYLPRNHPFYSLRNVLITHHCAYRGEAPSAALMEIFEENLKRFAKGEPLEGRVDLSAGY</sequence>
<keyword evidence="1" id="KW-0560">Oxidoreductase</keyword>
<evidence type="ECO:0000256" key="2">
    <source>
        <dbReference type="ARBA" id="ARBA00023027"/>
    </source>
</evidence>
<dbReference type="InterPro" id="IPR006140">
    <property type="entry name" value="D-isomer_DH_NAD-bd"/>
</dbReference>